<dbReference type="GO" id="GO:0031261">
    <property type="term" value="C:DNA replication preinitiation complex"/>
    <property type="evidence" value="ECO:0007669"/>
    <property type="project" value="TreeGrafter"/>
</dbReference>
<dbReference type="InterPro" id="IPR008978">
    <property type="entry name" value="HSP20-like_chaperone"/>
</dbReference>
<dbReference type="OrthoDB" id="10265211at2759"/>
<dbReference type="GO" id="GO:0005656">
    <property type="term" value="C:nuclear pre-replicative complex"/>
    <property type="evidence" value="ECO:0007669"/>
    <property type="project" value="TreeGrafter"/>
</dbReference>
<evidence type="ECO:0000256" key="6">
    <source>
        <dbReference type="SAM" id="MobiDB-lite"/>
    </source>
</evidence>
<keyword evidence="10" id="KW-1185">Reference proteome</keyword>
<accession>A0A074ZV97</accession>
<evidence type="ECO:0000313" key="9">
    <source>
        <dbReference type="EMBL" id="KER31061.1"/>
    </source>
</evidence>
<dbReference type="CDD" id="cd20704">
    <property type="entry name" value="Orc3"/>
    <property type="match status" value="2"/>
</dbReference>
<comment type="subcellular location">
    <subcellularLocation>
        <location evidence="1">Nucleus</location>
    </subcellularLocation>
</comment>
<feature type="compositionally biased region" description="Polar residues" evidence="6">
    <location>
        <begin position="174"/>
        <end position="184"/>
    </location>
</feature>
<evidence type="ECO:0000313" key="10">
    <source>
        <dbReference type="Proteomes" id="UP000054324"/>
    </source>
</evidence>
<evidence type="ECO:0000256" key="2">
    <source>
        <dbReference type="ARBA" id="ARBA00010977"/>
    </source>
</evidence>
<keyword evidence="4" id="KW-0238">DNA-binding</keyword>
<evidence type="ECO:0000256" key="5">
    <source>
        <dbReference type="ARBA" id="ARBA00023242"/>
    </source>
</evidence>
<organism evidence="9 10">
    <name type="scientific">Opisthorchis viverrini</name>
    <name type="common">Southeast Asian liver fluke</name>
    <dbReference type="NCBI Taxonomy" id="6198"/>
    <lineage>
        <taxon>Eukaryota</taxon>
        <taxon>Metazoa</taxon>
        <taxon>Spiralia</taxon>
        <taxon>Lophotrochozoa</taxon>
        <taxon>Platyhelminthes</taxon>
        <taxon>Trematoda</taxon>
        <taxon>Digenea</taxon>
        <taxon>Opisthorchiida</taxon>
        <taxon>Opisthorchiata</taxon>
        <taxon>Opisthorchiidae</taxon>
        <taxon>Opisthorchis</taxon>
    </lineage>
</organism>
<feature type="compositionally biased region" description="Polar residues" evidence="6">
    <location>
        <begin position="207"/>
        <end position="219"/>
    </location>
</feature>
<reference evidence="9 10" key="1">
    <citation type="submission" date="2013-11" db="EMBL/GenBank/DDBJ databases">
        <title>Opisthorchis viverrini - life in the bile duct.</title>
        <authorList>
            <person name="Young N.D."/>
            <person name="Nagarajan N."/>
            <person name="Lin S.J."/>
            <person name="Korhonen P.K."/>
            <person name="Jex A.R."/>
            <person name="Hall R.S."/>
            <person name="Safavi-Hemami H."/>
            <person name="Kaewkong W."/>
            <person name="Bertrand D."/>
            <person name="Gao S."/>
            <person name="Seet Q."/>
            <person name="Wongkham S."/>
            <person name="Teh B.T."/>
            <person name="Wongkham C."/>
            <person name="Intapan P.M."/>
            <person name="Maleewong W."/>
            <person name="Yang X."/>
            <person name="Hu M."/>
            <person name="Wang Z."/>
            <person name="Hofmann A."/>
            <person name="Sternberg P.W."/>
            <person name="Tan P."/>
            <person name="Wang J."/>
            <person name="Gasser R.B."/>
        </authorList>
    </citation>
    <scope>NUCLEOTIDE SEQUENCE [LARGE SCALE GENOMIC DNA]</scope>
</reference>
<gene>
    <name evidence="9" type="ORF">T265_02625</name>
</gene>
<evidence type="ECO:0000256" key="3">
    <source>
        <dbReference type="ARBA" id="ARBA00022705"/>
    </source>
</evidence>
<feature type="region of interest" description="Disordered" evidence="6">
    <location>
        <begin position="172"/>
        <end position="222"/>
    </location>
</feature>
<evidence type="ECO:0000256" key="4">
    <source>
        <dbReference type="ARBA" id="ARBA00023125"/>
    </source>
</evidence>
<evidence type="ECO:0000256" key="1">
    <source>
        <dbReference type="ARBA" id="ARBA00004123"/>
    </source>
</evidence>
<dbReference type="Pfam" id="PF07034">
    <property type="entry name" value="ORC3_N"/>
    <property type="match status" value="1"/>
</dbReference>
<dbReference type="InterPro" id="IPR040855">
    <property type="entry name" value="ORC_WH_C"/>
</dbReference>
<dbReference type="AlphaFoldDB" id="A0A074ZV97"/>
<dbReference type="GeneID" id="20316813"/>
<dbReference type="STRING" id="6198.A0A074ZV97"/>
<dbReference type="GO" id="GO:0006270">
    <property type="term" value="P:DNA replication initiation"/>
    <property type="evidence" value="ECO:0007669"/>
    <property type="project" value="TreeGrafter"/>
</dbReference>
<feature type="domain" description="Origin recognition complex subunit 3 N-terminal" evidence="7">
    <location>
        <begin position="6"/>
        <end position="397"/>
    </location>
</feature>
<dbReference type="Pfam" id="PF18137">
    <property type="entry name" value="WHD_ORC"/>
    <property type="match status" value="1"/>
</dbReference>
<keyword evidence="5" id="KW-0539">Nucleus</keyword>
<dbReference type="PANTHER" id="PTHR12748">
    <property type="entry name" value="ORIGIN RECOGNITION COMPLEX SUBUNIT 3"/>
    <property type="match status" value="1"/>
</dbReference>
<comment type="similarity">
    <text evidence="2">Belongs to the ORC3 family.</text>
</comment>
<proteinExistence type="inferred from homology"/>
<dbReference type="InterPro" id="IPR020795">
    <property type="entry name" value="ORC3"/>
</dbReference>
<dbReference type="EMBL" id="KL596651">
    <property type="protein sequence ID" value="KER31061.1"/>
    <property type="molecule type" value="Genomic_DNA"/>
</dbReference>
<sequence length="1046" mass="116325">MSLKHAIDADLSQVSGSIFQKIDRFIRNNHNNWLSASGLTPARQLNDTNFFPGVRTGQIPTALLLAGVNTPDHSLIYRQIFSSVLMQNGRVALINPGTDTASSHLLVASAVKQFLQPDRDAIGALNPGLPPTILLDDDELFTQDNSLQSFTSTTKFTYLALSEWYHTRKKISKHQSPSNLSRETSIPAPHSRRSLSQPSAKVPGRQLRSSMFPRSNQAPRSLGHRAVDVESDVHAKAITPVSKRSSSVLSDRTKEVSLNNAGPLVIILPQVESIPSHVLEEFIHLTSIYRSGSSDGCSRGLPIYLVLGLSTSPEIGFESRLCASTLGRLKTERFTVPPPAAFLETVFEALIQFPGFRLTHSMITHLVDSLFLCLDYSVQNFMRRIQFCMLEHYLNSPNPELLLPIERARAYLTTLPPTELANMLTLHYPSVTSLVTDPSISPPVSPTGRVKTKPTVVDRLVTQLASHWKVQYLVSPVLSWFQFICSSLSAQPLGKSTLALYRTWLKNGLTQSEEFKLTLNLLSGLTKDNLLQAIDRAAGWLESHLQDEKVGRFCNLWSPSIVQECCSELRELERTTRDWYQSLDAASTKINTGSGITGLETDPEGSPVGVSPAAQALNGKQKISRWGLRQHLQQIAASSPARYSSPCSRPQTPWEQERSAFLTWLRCELSRLIPCPSNLPLHEVFYGPIGQRTTDSSPHQMISLSVRRRLNPPYQKCVHQALRDPGTYLQRLWEEMSSLVPMDLFGVSPSDFFEPSGDVHSVINRMDHQLHALAQHMEQETNQAAPTEGEKLGSLVLRTSSSSLDFLKDAYQLGEDDRVHFNVPFGLQGYGPDGIEVSTSDNGLTLSIKPHSETEVGQKRKSEDALANQPTGVLRPTVLKDDKSGGERLHVEIPADPEFTADDLCVRMDANRVVVSGKGKTMDKTDNSSSTFIKEFSRSYDVPRTVDTFSISQFQLDSPDSLSPALPDLCILYKLHLESTKMINLYDWLMAFATVLGEEVDREHPPAKATQARFFHGIAQLHQFGYIKPTRQKADHVMRLTWGIAV</sequence>
<protein>
    <submittedName>
        <fullName evidence="9">Uncharacterized protein</fullName>
    </submittedName>
</protein>
<name>A0A074ZV97_OPIVI</name>
<dbReference type="GO" id="GO:0005664">
    <property type="term" value="C:nuclear origin of replication recognition complex"/>
    <property type="evidence" value="ECO:0007669"/>
    <property type="project" value="InterPro"/>
</dbReference>
<dbReference type="CDD" id="cd06526">
    <property type="entry name" value="metazoan_ACD"/>
    <property type="match status" value="1"/>
</dbReference>
<dbReference type="KEGG" id="ovi:T265_02625"/>
<dbReference type="CTD" id="20316813"/>
<evidence type="ECO:0000259" key="7">
    <source>
        <dbReference type="Pfam" id="PF07034"/>
    </source>
</evidence>
<dbReference type="Proteomes" id="UP000054324">
    <property type="component" value="Unassembled WGS sequence"/>
</dbReference>
<dbReference type="RefSeq" id="XP_009165187.1">
    <property type="nucleotide sequence ID" value="XM_009166923.1"/>
</dbReference>
<feature type="domain" description="Origin recognition complex subunit 3 winged helix C-terminal" evidence="8">
    <location>
        <begin position="961"/>
        <end position="1042"/>
    </location>
</feature>
<dbReference type="Gene3D" id="2.60.40.790">
    <property type="match status" value="1"/>
</dbReference>
<dbReference type="GO" id="GO:0003688">
    <property type="term" value="F:DNA replication origin binding"/>
    <property type="evidence" value="ECO:0007669"/>
    <property type="project" value="TreeGrafter"/>
</dbReference>
<dbReference type="InterPro" id="IPR045667">
    <property type="entry name" value="ORC3_N"/>
</dbReference>
<dbReference type="PANTHER" id="PTHR12748:SF0">
    <property type="entry name" value="ORIGIN RECOGNITION COMPLEX SUBUNIT 3"/>
    <property type="match status" value="1"/>
</dbReference>
<keyword evidence="3" id="KW-0235">DNA replication</keyword>
<evidence type="ECO:0000259" key="8">
    <source>
        <dbReference type="Pfam" id="PF18137"/>
    </source>
</evidence>